<proteinExistence type="predicted"/>
<feature type="non-terminal residue" evidence="2">
    <location>
        <position position="1"/>
    </location>
</feature>
<dbReference type="EMBL" id="QJKJ01014023">
    <property type="protein sequence ID" value="RDX65184.1"/>
    <property type="molecule type" value="Genomic_DNA"/>
</dbReference>
<name>A0A371EGR4_MUCPR</name>
<feature type="non-terminal residue" evidence="2">
    <location>
        <position position="144"/>
    </location>
</feature>
<sequence>MYISEGNNRLSCKLFPGTLRGVAMNWLATLSPRYIRSFSDIATSFASQFVANKVKRLEVAYLFDIRQNKGETLKSYLAQFNNVTIRVNDLDQKFFMKAFQKGLRVGQFNDSMALRKPLSMEETRTRVEKHIKVEEDQADRLEAE</sequence>
<dbReference type="PANTHER" id="PTHR33223">
    <property type="entry name" value="CCHC-TYPE DOMAIN-CONTAINING PROTEIN"/>
    <property type="match status" value="1"/>
</dbReference>
<dbReference type="Proteomes" id="UP000257109">
    <property type="component" value="Unassembled WGS sequence"/>
</dbReference>
<evidence type="ECO:0000259" key="1">
    <source>
        <dbReference type="Pfam" id="PF03732"/>
    </source>
</evidence>
<dbReference type="AlphaFoldDB" id="A0A371EGR4"/>
<protein>
    <recommendedName>
        <fullName evidence="1">Retrotransposon gag domain-containing protein</fullName>
    </recommendedName>
</protein>
<evidence type="ECO:0000313" key="3">
    <source>
        <dbReference type="Proteomes" id="UP000257109"/>
    </source>
</evidence>
<accession>A0A371EGR4</accession>
<evidence type="ECO:0000313" key="2">
    <source>
        <dbReference type="EMBL" id="RDX65184.1"/>
    </source>
</evidence>
<dbReference type="OrthoDB" id="1425436at2759"/>
<dbReference type="InterPro" id="IPR005162">
    <property type="entry name" value="Retrotrans_gag_dom"/>
</dbReference>
<feature type="domain" description="Retrotransposon gag" evidence="1">
    <location>
        <begin position="13"/>
        <end position="104"/>
    </location>
</feature>
<dbReference type="Pfam" id="PF03732">
    <property type="entry name" value="Retrotrans_gag"/>
    <property type="match status" value="1"/>
</dbReference>
<keyword evidence="3" id="KW-1185">Reference proteome</keyword>
<reference evidence="2" key="1">
    <citation type="submission" date="2018-05" db="EMBL/GenBank/DDBJ databases">
        <title>Draft genome of Mucuna pruriens seed.</title>
        <authorList>
            <person name="Nnadi N.E."/>
            <person name="Vos R."/>
            <person name="Hasami M.H."/>
            <person name="Devisetty U.K."/>
            <person name="Aguiy J.C."/>
        </authorList>
    </citation>
    <scope>NUCLEOTIDE SEQUENCE [LARGE SCALE GENOMIC DNA]</scope>
    <source>
        <strain evidence="2">JCA_2017</strain>
    </source>
</reference>
<gene>
    <name evidence="2" type="ORF">CR513_56178</name>
</gene>
<organism evidence="2 3">
    <name type="scientific">Mucuna pruriens</name>
    <name type="common">Velvet bean</name>
    <name type="synonym">Dolichos pruriens</name>
    <dbReference type="NCBI Taxonomy" id="157652"/>
    <lineage>
        <taxon>Eukaryota</taxon>
        <taxon>Viridiplantae</taxon>
        <taxon>Streptophyta</taxon>
        <taxon>Embryophyta</taxon>
        <taxon>Tracheophyta</taxon>
        <taxon>Spermatophyta</taxon>
        <taxon>Magnoliopsida</taxon>
        <taxon>eudicotyledons</taxon>
        <taxon>Gunneridae</taxon>
        <taxon>Pentapetalae</taxon>
        <taxon>rosids</taxon>
        <taxon>fabids</taxon>
        <taxon>Fabales</taxon>
        <taxon>Fabaceae</taxon>
        <taxon>Papilionoideae</taxon>
        <taxon>50 kb inversion clade</taxon>
        <taxon>NPAAA clade</taxon>
        <taxon>indigoferoid/millettioid clade</taxon>
        <taxon>Phaseoleae</taxon>
        <taxon>Mucuna</taxon>
    </lineage>
</organism>
<dbReference type="PANTHER" id="PTHR33223:SF10">
    <property type="entry name" value="AMINOTRANSFERASE-LIKE PLANT MOBILE DOMAIN-CONTAINING PROTEIN"/>
    <property type="match status" value="1"/>
</dbReference>
<comment type="caution">
    <text evidence="2">The sequence shown here is derived from an EMBL/GenBank/DDBJ whole genome shotgun (WGS) entry which is preliminary data.</text>
</comment>